<feature type="compositionally biased region" description="Polar residues" evidence="6">
    <location>
        <begin position="152"/>
        <end position="163"/>
    </location>
</feature>
<keyword evidence="4 7" id="KW-1133">Transmembrane helix</keyword>
<evidence type="ECO:0000256" key="6">
    <source>
        <dbReference type="SAM" id="MobiDB-lite"/>
    </source>
</evidence>
<proteinExistence type="predicted"/>
<name>A0A2B7YAX2_POLH7</name>
<keyword evidence="5 7" id="KW-0472">Membrane</keyword>
<evidence type="ECO:0000256" key="3">
    <source>
        <dbReference type="ARBA" id="ARBA00022824"/>
    </source>
</evidence>
<dbReference type="GO" id="GO:0070072">
    <property type="term" value="P:vacuolar proton-transporting V-type ATPase complex assembly"/>
    <property type="evidence" value="ECO:0007669"/>
    <property type="project" value="InterPro"/>
</dbReference>
<evidence type="ECO:0000256" key="4">
    <source>
        <dbReference type="ARBA" id="ARBA00022989"/>
    </source>
</evidence>
<reference evidence="8 9" key="1">
    <citation type="submission" date="2017-10" db="EMBL/GenBank/DDBJ databases">
        <title>Comparative genomics in systemic dimorphic fungi from Ajellomycetaceae.</title>
        <authorList>
            <person name="Munoz J.F."/>
            <person name="Mcewen J.G."/>
            <person name="Clay O.K."/>
            <person name="Cuomo C.A."/>
        </authorList>
    </citation>
    <scope>NUCLEOTIDE SEQUENCE [LARGE SCALE GENOMIC DNA]</scope>
    <source>
        <strain evidence="8 9">UAMH7299</strain>
    </source>
</reference>
<dbReference type="GO" id="GO:0005789">
    <property type="term" value="C:endoplasmic reticulum membrane"/>
    <property type="evidence" value="ECO:0007669"/>
    <property type="project" value="UniProtKB-SubCell"/>
</dbReference>
<keyword evidence="2 7" id="KW-0812">Transmembrane</keyword>
<dbReference type="AlphaFoldDB" id="A0A2B7YAX2"/>
<accession>A0A2B7YAX2</accession>
<feature type="region of interest" description="Disordered" evidence="6">
    <location>
        <begin position="53"/>
        <end position="77"/>
    </location>
</feature>
<feature type="compositionally biased region" description="Polar residues" evidence="6">
    <location>
        <begin position="53"/>
        <end position="76"/>
    </location>
</feature>
<protein>
    <submittedName>
        <fullName evidence="8">Uncharacterized protein</fullName>
    </submittedName>
</protein>
<organism evidence="8 9">
    <name type="scientific">Polytolypa hystricis (strain UAMH7299)</name>
    <dbReference type="NCBI Taxonomy" id="1447883"/>
    <lineage>
        <taxon>Eukaryota</taxon>
        <taxon>Fungi</taxon>
        <taxon>Dikarya</taxon>
        <taxon>Ascomycota</taxon>
        <taxon>Pezizomycotina</taxon>
        <taxon>Eurotiomycetes</taxon>
        <taxon>Eurotiomycetidae</taxon>
        <taxon>Onygenales</taxon>
        <taxon>Onygenales incertae sedis</taxon>
        <taxon>Polytolypa</taxon>
    </lineage>
</organism>
<comment type="subcellular location">
    <subcellularLocation>
        <location evidence="1">Endoplasmic reticulum membrane</location>
        <topology evidence="1">Multi-pass membrane protein</topology>
    </subcellularLocation>
</comment>
<dbReference type="PANTHER" id="PTHR31394">
    <property type="entry name" value="TRANSMEMBRANE PROTEIN 199"/>
    <property type="match status" value="1"/>
</dbReference>
<evidence type="ECO:0000256" key="7">
    <source>
        <dbReference type="SAM" id="Phobius"/>
    </source>
</evidence>
<dbReference type="Proteomes" id="UP000224634">
    <property type="component" value="Unassembled WGS sequence"/>
</dbReference>
<dbReference type="Pfam" id="PF11712">
    <property type="entry name" value="Vma12"/>
    <property type="match status" value="1"/>
</dbReference>
<feature type="transmembrane region" description="Helical" evidence="7">
    <location>
        <begin position="227"/>
        <end position="248"/>
    </location>
</feature>
<feature type="transmembrane region" description="Helical" evidence="7">
    <location>
        <begin position="178"/>
        <end position="197"/>
    </location>
</feature>
<dbReference type="PANTHER" id="PTHR31394:SF1">
    <property type="entry name" value="TRANSMEMBRANE PROTEIN 199"/>
    <property type="match status" value="1"/>
</dbReference>
<feature type="region of interest" description="Disordered" evidence="6">
    <location>
        <begin position="151"/>
        <end position="170"/>
    </location>
</feature>
<comment type="caution">
    <text evidence="8">The sequence shown here is derived from an EMBL/GenBank/DDBJ whole genome shotgun (WGS) entry which is preliminary data.</text>
</comment>
<keyword evidence="9" id="KW-1185">Reference proteome</keyword>
<evidence type="ECO:0000313" key="9">
    <source>
        <dbReference type="Proteomes" id="UP000224634"/>
    </source>
</evidence>
<sequence>MVLLTITPAIASALEHLDASSRSELSLPAPHVHSSISHTQLIALSRRLRSLPSQATAEVNSSNKPSGTGLPTNNGSFRLESLLRGTKPYIPPQPPKPEPTPEYLALKAKLLAAAEASKYNSLLHPPSSSRHGPSPIFSSSLSASPFADTPHHTSPYSLSNGDPSSRESYDDDPISPSLVINILVSIIFTGFSVYWATSHFRIPDFLTFSSSERPSYPGSISSQPARVFISLFFGLLVGVAEVVVYAAYLRKVSVAKKREGRIVERKEVIGEVGGRFDGQDGSDAVVVGKKEREEIWGRGVNGGARRRVKERWREGKDEER</sequence>
<dbReference type="InterPro" id="IPR021013">
    <property type="entry name" value="ATPase_Vma12"/>
</dbReference>
<evidence type="ECO:0000313" key="8">
    <source>
        <dbReference type="EMBL" id="PGH18686.1"/>
    </source>
</evidence>
<dbReference type="OrthoDB" id="19981at2759"/>
<evidence type="ECO:0000256" key="1">
    <source>
        <dbReference type="ARBA" id="ARBA00004477"/>
    </source>
</evidence>
<evidence type="ECO:0000256" key="5">
    <source>
        <dbReference type="ARBA" id="ARBA00023136"/>
    </source>
</evidence>
<dbReference type="STRING" id="1447883.A0A2B7YAX2"/>
<evidence type="ECO:0000256" key="2">
    <source>
        <dbReference type="ARBA" id="ARBA00022692"/>
    </source>
</evidence>
<dbReference type="EMBL" id="PDNA01000056">
    <property type="protein sequence ID" value="PGH18686.1"/>
    <property type="molecule type" value="Genomic_DNA"/>
</dbReference>
<gene>
    <name evidence="8" type="ORF">AJ80_04434</name>
</gene>
<keyword evidence="3" id="KW-0256">Endoplasmic reticulum</keyword>